<feature type="region of interest" description="Disordered" evidence="1">
    <location>
        <begin position="1"/>
        <end position="227"/>
    </location>
</feature>
<organism evidence="2 3">
    <name type="scientific">Hymenoscyphus albidus</name>
    <dbReference type="NCBI Taxonomy" id="595503"/>
    <lineage>
        <taxon>Eukaryota</taxon>
        <taxon>Fungi</taxon>
        <taxon>Dikarya</taxon>
        <taxon>Ascomycota</taxon>
        <taxon>Pezizomycotina</taxon>
        <taxon>Leotiomycetes</taxon>
        <taxon>Helotiales</taxon>
        <taxon>Helotiaceae</taxon>
        <taxon>Hymenoscyphus</taxon>
    </lineage>
</organism>
<feature type="compositionally biased region" description="Gly residues" evidence="1">
    <location>
        <begin position="323"/>
        <end position="337"/>
    </location>
</feature>
<dbReference type="Proteomes" id="UP000701801">
    <property type="component" value="Unassembled WGS sequence"/>
</dbReference>
<feature type="compositionally biased region" description="Polar residues" evidence="1">
    <location>
        <begin position="184"/>
        <end position="205"/>
    </location>
</feature>
<feature type="compositionally biased region" description="Low complexity" evidence="1">
    <location>
        <begin position="106"/>
        <end position="124"/>
    </location>
</feature>
<feature type="compositionally biased region" description="Basic and acidic residues" evidence="1">
    <location>
        <begin position="245"/>
        <end position="287"/>
    </location>
</feature>
<dbReference type="OrthoDB" id="2402960at2759"/>
<sequence>MDEFAQSREDDDLFADEFEPLPEPTATIDEIKPDVHTPPQNITAPIPATINDQTPPTGPAKGGHRNNRRDQGTQDVRRQRGGRGGQGHSGLGQSRYAPQSQAPPVQQESNANSNSAATSGQASQPSAEWDVSPPQPSQAPANTSDWATTSGQPSQAASSTAEWAATSGQATQPPPQPEIAASPVTPSQPSNHIPTAPQQPLQTRTPAVRGDRSATGGPLHKKLTEEELTAKLEKMAIINAQKAERHRLQEADQAAYDRKEKELAKERQEKSRMEQKNSRQMEMERAKNRQRKINAQGGREWDSEKVEEDIVDRKGRSSVFVRGGFGGVIRGRGGGMSGNREGEEILEESGNTRGRGGFEIRGRGRGGRGGRGGKSGNSQTVPSSEGFPSLPPSSSSAKVEGTNKAPNVDQPAGAWADEMATPDEASEQKSWPVAG</sequence>
<dbReference type="EMBL" id="CAJVRM010000260">
    <property type="protein sequence ID" value="CAG8978447.1"/>
    <property type="molecule type" value="Genomic_DNA"/>
</dbReference>
<dbReference type="AlphaFoldDB" id="A0A9N9LS30"/>
<keyword evidence="3" id="KW-1185">Reference proteome</keyword>
<protein>
    <submittedName>
        <fullName evidence="2">Uncharacterized protein</fullName>
    </submittedName>
</protein>
<feature type="compositionally biased region" description="Low complexity" evidence="1">
    <location>
        <begin position="154"/>
        <end position="167"/>
    </location>
</feature>
<comment type="caution">
    <text evidence="2">The sequence shown here is derived from an EMBL/GenBank/DDBJ whole genome shotgun (WGS) entry which is preliminary data.</text>
</comment>
<feature type="compositionally biased region" description="Acidic residues" evidence="1">
    <location>
        <begin position="9"/>
        <end position="20"/>
    </location>
</feature>
<feature type="compositionally biased region" description="Polar residues" evidence="1">
    <location>
        <begin position="138"/>
        <end position="153"/>
    </location>
</feature>
<feature type="region of interest" description="Disordered" evidence="1">
    <location>
        <begin position="245"/>
        <end position="435"/>
    </location>
</feature>
<name>A0A9N9LS30_9HELO</name>
<gene>
    <name evidence="2" type="ORF">HYALB_00013274</name>
</gene>
<proteinExistence type="predicted"/>
<evidence type="ECO:0000313" key="2">
    <source>
        <dbReference type="EMBL" id="CAG8978447.1"/>
    </source>
</evidence>
<accession>A0A9N9LS30</accession>
<evidence type="ECO:0000313" key="3">
    <source>
        <dbReference type="Proteomes" id="UP000701801"/>
    </source>
</evidence>
<feature type="compositionally biased region" description="Basic and acidic residues" evidence="1">
    <location>
        <begin position="68"/>
        <end position="78"/>
    </location>
</feature>
<reference evidence="2" key="1">
    <citation type="submission" date="2021-07" db="EMBL/GenBank/DDBJ databases">
        <authorList>
            <person name="Durling M."/>
        </authorList>
    </citation>
    <scope>NUCLEOTIDE SEQUENCE</scope>
</reference>
<evidence type="ECO:0000256" key="1">
    <source>
        <dbReference type="SAM" id="MobiDB-lite"/>
    </source>
</evidence>